<name>H2XNQ3_CIOIN</name>
<protein>
    <submittedName>
        <fullName evidence="1">Uncharacterized protein</fullName>
    </submittedName>
</protein>
<evidence type="ECO:0000313" key="2">
    <source>
        <dbReference type="Proteomes" id="UP000008144"/>
    </source>
</evidence>
<reference evidence="2" key="1">
    <citation type="journal article" date="2002" name="Science">
        <title>The draft genome of Ciona intestinalis: insights into chordate and vertebrate origins.</title>
        <authorList>
            <person name="Dehal P."/>
            <person name="Satou Y."/>
            <person name="Campbell R.K."/>
            <person name="Chapman J."/>
            <person name="Degnan B."/>
            <person name="De Tomaso A."/>
            <person name="Davidson B."/>
            <person name="Di Gregorio A."/>
            <person name="Gelpke M."/>
            <person name="Goodstein D.M."/>
            <person name="Harafuji N."/>
            <person name="Hastings K.E."/>
            <person name="Ho I."/>
            <person name="Hotta K."/>
            <person name="Huang W."/>
            <person name="Kawashima T."/>
            <person name="Lemaire P."/>
            <person name="Martinez D."/>
            <person name="Meinertzhagen I.A."/>
            <person name="Necula S."/>
            <person name="Nonaka M."/>
            <person name="Putnam N."/>
            <person name="Rash S."/>
            <person name="Saiga H."/>
            <person name="Satake M."/>
            <person name="Terry A."/>
            <person name="Yamada L."/>
            <person name="Wang H.G."/>
            <person name="Awazu S."/>
            <person name="Azumi K."/>
            <person name="Boore J."/>
            <person name="Branno M."/>
            <person name="Chin-Bow S."/>
            <person name="DeSantis R."/>
            <person name="Doyle S."/>
            <person name="Francino P."/>
            <person name="Keys D.N."/>
            <person name="Haga S."/>
            <person name="Hayashi H."/>
            <person name="Hino K."/>
            <person name="Imai K.S."/>
            <person name="Inaba K."/>
            <person name="Kano S."/>
            <person name="Kobayashi K."/>
            <person name="Kobayashi M."/>
            <person name="Lee B.I."/>
            <person name="Makabe K.W."/>
            <person name="Manohar C."/>
            <person name="Matassi G."/>
            <person name="Medina M."/>
            <person name="Mochizuki Y."/>
            <person name="Mount S."/>
            <person name="Morishita T."/>
            <person name="Miura S."/>
            <person name="Nakayama A."/>
            <person name="Nishizaka S."/>
            <person name="Nomoto H."/>
            <person name="Ohta F."/>
            <person name="Oishi K."/>
            <person name="Rigoutsos I."/>
            <person name="Sano M."/>
            <person name="Sasaki A."/>
            <person name="Sasakura Y."/>
            <person name="Shoguchi E."/>
            <person name="Shin-i T."/>
            <person name="Spagnuolo A."/>
            <person name="Stainier D."/>
            <person name="Suzuki M.M."/>
            <person name="Tassy O."/>
            <person name="Takatori N."/>
            <person name="Tokuoka M."/>
            <person name="Yagi K."/>
            <person name="Yoshizaki F."/>
            <person name="Wada S."/>
            <person name="Zhang C."/>
            <person name="Hyatt P.D."/>
            <person name="Larimer F."/>
            <person name="Detter C."/>
            <person name="Doggett N."/>
            <person name="Glavina T."/>
            <person name="Hawkins T."/>
            <person name="Richardson P."/>
            <person name="Lucas S."/>
            <person name="Kohara Y."/>
            <person name="Levine M."/>
            <person name="Satoh N."/>
            <person name="Rokhsar D.S."/>
        </authorList>
    </citation>
    <scope>NUCLEOTIDE SEQUENCE [LARGE SCALE GENOMIC DNA]</scope>
</reference>
<keyword evidence="2" id="KW-1185">Reference proteome</keyword>
<dbReference type="Proteomes" id="UP000008144">
    <property type="component" value="Chromosome 12"/>
</dbReference>
<dbReference type="AlphaFoldDB" id="H2XNQ3"/>
<proteinExistence type="predicted"/>
<dbReference type="HOGENOM" id="CLU_3399278_0_0_1"/>
<dbReference type="InParanoid" id="H2XNQ3"/>
<reference evidence="1" key="3">
    <citation type="submission" date="2025-08" db="UniProtKB">
        <authorList>
            <consortium name="Ensembl"/>
        </authorList>
    </citation>
    <scope>IDENTIFICATION</scope>
</reference>
<accession>H2XNQ3</accession>
<sequence length="31" mass="3629">MRERHIVQLASVSHEHTQAQTTHSECMLRVI</sequence>
<dbReference type="Ensembl" id="ENSCINT00000035867.1">
    <property type="protein sequence ID" value="ENSCINP00000031286.1"/>
    <property type="gene ID" value="ENSCING00000023065.1"/>
</dbReference>
<reference evidence="1" key="4">
    <citation type="submission" date="2025-09" db="UniProtKB">
        <authorList>
            <consortium name="Ensembl"/>
        </authorList>
    </citation>
    <scope>IDENTIFICATION</scope>
</reference>
<evidence type="ECO:0000313" key="1">
    <source>
        <dbReference type="Ensembl" id="ENSCINP00000031286.1"/>
    </source>
</evidence>
<reference evidence="1" key="2">
    <citation type="journal article" date="2008" name="Genome Biol.">
        <title>Improved genome assembly and evidence-based global gene model set for the chordate Ciona intestinalis: new insight into intron and operon populations.</title>
        <authorList>
            <person name="Satou Y."/>
            <person name="Mineta K."/>
            <person name="Ogasawara M."/>
            <person name="Sasakura Y."/>
            <person name="Shoguchi E."/>
            <person name="Ueno K."/>
            <person name="Yamada L."/>
            <person name="Matsumoto J."/>
            <person name="Wasserscheid J."/>
            <person name="Dewar K."/>
            <person name="Wiley G.B."/>
            <person name="Macmil S.L."/>
            <person name="Roe B.A."/>
            <person name="Zeller R.W."/>
            <person name="Hastings K.E."/>
            <person name="Lemaire P."/>
            <person name="Lindquist E."/>
            <person name="Endo T."/>
            <person name="Hotta K."/>
            <person name="Inaba K."/>
        </authorList>
    </citation>
    <scope>NUCLEOTIDE SEQUENCE [LARGE SCALE GENOMIC DNA]</scope>
    <source>
        <strain evidence="1">wild type</strain>
    </source>
</reference>
<dbReference type="EMBL" id="EAAA01000922">
    <property type="status" value="NOT_ANNOTATED_CDS"/>
    <property type="molecule type" value="Genomic_DNA"/>
</dbReference>
<organism evidence="1 2">
    <name type="scientific">Ciona intestinalis</name>
    <name type="common">Transparent sea squirt</name>
    <name type="synonym">Ascidia intestinalis</name>
    <dbReference type="NCBI Taxonomy" id="7719"/>
    <lineage>
        <taxon>Eukaryota</taxon>
        <taxon>Metazoa</taxon>
        <taxon>Chordata</taxon>
        <taxon>Tunicata</taxon>
        <taxon>Ascidiacea</taxon>
        <taxon>Phlebobranchia</taxon>
        <taxon>Cionidae</taxon>
        <taxon>Ciona</taxon>
    </lineage>
</organism>